<feature type="transmembrane region" description="Helical" evidence="1">
    <location>
        <begin position="52"/>
        <end position="71"/>
    </location>
</feature>
<dbReference type="EMBL" id="RCHU01000113">
    <property type="protein sequence ID" value="TKS14685.1"/>
    <property type="molecule type" value="Genomic_DNA"/>
</dbReference>
<keyword evidence="1" id="KW-0812">Transmembrane</keyword>
<comment type="caution">
    <text evidence="2">The sequence shown here is derived from an EMBL/GenBank/DDBJ whole genome shotgun (WGS) entry which is preliminary data.</text>
</comment>
<dbReference type="AlphaFoldDB" id="A0A4U5QZX5"/>
<evidence type="ECO:0000256" key="1">
    <source>
        <dbReference type="SAM" id="Phobius"/>
    </source>
</evidence>
<name>A0A4U5QZX5_POPAL</name>
<reference evidence="2" key="1">
    <citation type="submission" date="2018-10" db="EMBL/GenBank/DDBJ databases">
        <title>Population genomic analysis revealed the cold adaptation of white poplar.</title>
        <authorList>
            <person name="Liu Y.-J."/>
        </authorList>
    </citation>
    <scope>NUCLEOTIDE SEQUENCE [LARGE SCALE GENOMIC DNA]</scope>
    <source>
        <strain evidence="2">PAL-ZL1</strain>
    </source>
</reference>
<dbReference type="PANTHER" id="PTHR34115">
    <property type="entry name" value="PROTEIN, PUTATIVE-RELATED"/>
    <property type="match status" value="1"/>
</dbReference>
<dbReference type="InterPro" id="IPR053258">
    <property type="entry name" value="Ca-permeable_cation_channel"/>
</dbReference>
<feature type="transmembrane region" description="Helical" evidence="1">
    <location>
        <begin position="83"/>
        <end position="101"/>
    </location>
</feature>
<sequence length="158" mass="17877">MAANHRPDLGFERDSIVVHHGVFALLVDTLNKQIQVKYQSMPISPYDTHKRVMSAFLAALFIYATASVAEAIPRRQESVYQRLFGSIRLFASALATVSLLVLLTPPWGYSIISILWICLLVSLAYESCQQLYQLLSQAYTDMLEKLFDGERSREEDSS</sequence>
<protein>
    <submittedName>
        <fullName evidence="2">Uncharacterized protein</fullName>
    </submittedName>
</protein>
<accession>A0A4U5QZX5</accession>
<dbReference type="PANTHER" id="PTHR34115:SF7">
    <property type="entry name" value="PGG DOMAIN-CONTAINING PROTEIN"/>
    <property type="match status" value="1"/>
</dbReference>
<feature type="transmembrane region" description="Helical" evidence="1">
    <location>
        <begin position="107"/>
        <end position="125"/>
    </location>
</feature>
<evidence type="ECO:0000313" key="2">
    <source>
        <dbReference type="EMBL" id="TKS14685.1"/>
    </source>
</evidence>
<keyword evidence="1" id="KW-1133">Transmembrane helix</keyword>
<organism evidence="2">
    <name type="scientific">Populus alba</name>
    <name type="common">White poplar</name>
    <dbReference type="NCBI Taxonomy" id="43335"/>
    <lineage>
        <taxon>Eukaryota</taxon>
        <taxon>Viridiplantae</taxon>
        <taxon>Streptophyta</taxon>
        <taxon>Embryophyta</taxon>
        <taxon>Tracheophyta</taxon>
        <taxon>Spermatophyta</taxon>
        <taxon>Magnoliopsida</taxon>
        <taxon>eudicotyledons</taxon>
        <taxon>Gunneridae</taxon>
        <taxon>Pentapetalae</taxon>
        <taxon>rosids</taxon>
        <taxon>fabids</taxon>
        <taxon>Malpighiales</taxon>
        <taxon>Salicaceae</taxon>
        <taxon>Saliceae</taxon>
        <taxon>Populus</taxon>
    </lineage>
</organism>
<keyword evidence="1" id="KW-0472">Membrane</keyword>
<gene>
    <name evidence="2" type="ORF">D5086_0000047590</name>
</gene>
<proteinExistence type="predicted"/>